<feature type="transmembrane region" description="Helical" evidence="1">
    <location>
        <begin position="95"/>
        <end position="116"/>
    </location>
</feature>
<dbReference type="InterPro" id="IPR003675">
    <property type="entry name" value="Rce1/LyrA-like_dom"/>
</dbReference>
<feature type="transmembrane region" description="Helical" evidence="1">
    <location>
        <begin position="18"/>
        <end position="41"/>
    </location>
</feature>
<feature type="domain" description="CAAX prenyl protease 2/Lysostaphin resistance protein A-like" evidence="2">
    <location>
        <begin position="134"/>
        <end position="220"/>
    </location>
</feature>
<reference evidence="3" key="1">
    <citation type="journal article" date="2021" name="PeerJ">
        <title>Extensive microbial diversity within the chicken gut microbiome revealed by metagenomics and culture.</title>
        <authorList>
            <person name="Gilroy R."/>
            <person name="Ravi A."/>
            <person name="Getino M."/>
            <person name="Pursley I."/>
            <person name="Horton D.L."/>
            <person name="Alikhan N.F."/>
            <person name="Baker D."/>
            <person name="Gharbi K."/>
            <person name="Hall N."/>
            <person name="Watson M."/>
            <person name="Adriaenssens E.M."/>
            <person name="Foster-Nyarko E."/>
            <person name="Jarju S."/>
            <person name="Secka A."/>
            <person name="Antonio M."/>
            <person name="Oren A."/>
            <person name="Chaudhuri R.R."/>
            <person name="La Ragione R."/>
            <person name="Hildebrand F."/>
            <person name="Pallen M.J."/>
        </authorList>
    </citation>
    <scope>NUCLEOTIDE SEQUENCE</scope>
    <source>
        <strain evidence="3">B5_2728</strain>
    </source>
</reference>
<protein>
    <submittedName>
        <fullName evidence="3">CPBP family intramembrane metalloprotease</fullName>
    </submittedName>
</protein>
<keyword evidence="3" id="KW-0378">Hydrolase</keyword>
<evidence type="ECO:0000256" key="1">
    <source>
        <dbReference type="SAM" id="Phobius"/>
    </source>
</evidence>
<dbReference type="PANTHER" id="PTHR36435:SF1">
    <property type="entry name" value="CAAX AMINO TERMINAL PROTEASE FAMILY PROTEIN"/>
    <property type="match status" value="1"/>
</dbReference>
<reference evidence="3" key="2">
    <citation type="submission" date="2021-04" db="EMBL/GenBank/DDBJ databases">
        <authorList>
            <person name="Gilroy R."/>
        </authorList>
    </citation>
    <scope>NUCLEOTIDE SEQUENCE</scope>
    <source>
        <strain evidence="3">B5_2728</strain>
    </source>
</reference>
<evidence type="ECO:0000259" key="2">
    <source>
        <dbReference type="Pfam" id="PF02517"/>
    </source>
</evidence>
<feature type="transmembrane region" description="Helical" evidence="1">
    <location>
        <begin position="161"/>
        <end position="181"/>
    </location>
</feature>
<feature type="transmembrane region" description="Helical" evidence="1">
    <location>
        <begin position="233"/>
        <end position="255"/>
    </location>
</feature>
<accession>A0A948SZM2</accession>
<dbReference type="GO" id="GO:0080120">
    <property type="term" value="P:CAAX-box protein maturation"/>
    <property type="evidence" value="ECO:0007669"/>
    <property type="project" value="UniProtKB-ARBA"/>
</dbReference>
<organism evidence="3 4">
    <name type="scientific">Candidatus Allofournierella pullistercoris</name>
    <dbReference type="NCBI Taxonomy" id="2838597"/>
    <lineage>
        <taxon>Bacteria</taxon>
        <taxon>Bacillati</taxon>
        <taxon>Bacillota</taxon>
        <taxon>Clostridia</taxon>
        <taxon>Eubacteriales</taxon>
        <taxon>Oscillospiraceae</taxon>
        <taxon>Allofournierella</taxon>
    </lineage>
</organism>
<keyword evidence="1" id="KW-1133">Transmembrane helix</keyword>
<gene>
    <name evidence="3" type="ORF">H9882_00075</name>
</gene>
<dbReference type="PANTHER" id="PTHR36435">
    <property type="entry name" value="SLR1288 PROTEIN"/>
    <property type="match status" value="1"/>
</dbReference>
<evidence type="ECO:0000313" key="4">
    <source>
        <dbReference type="Proteomes" id="UP000713596"/>
    </source>
</evidence>
<proteinExistence type="predicted"/>
<feature type="transmembrane region" description="Helical" evidence="1">
    <location>
        <begin position="188"/>
        <end position="213"/>
    </location>
</feature>
<dbReference type="InterPro" id="IPR052710">
    <property type="entry name" value="CAAX_protease"/>
</dbReference>
<feature type="transmembrane region" description="Helical" evidence="1">
    <location>
        <begin position="53"/>
        <end position="75"/>
    </location>
</feature>
<dbReference type="Proteomes" id="UP000713596">
    <property type="component" value="Unassembled WGS sequence"/>
</dbReference>
<keyword evidence="1" id="KW-0812">Transmembrane</keyword>
<feature type="transmembrane region" description="Helical" evidence="1">
    <location>
        <begin position="276"/>
        <end position="295"/>
    </location>
</feature>
<keyword evidence="3" id="KW-0482">Metalloprotease</keyword>
<dbReference type="GO" id="GO:0004175">
    <property type="term" value="F:endopeptidase activity"/>
    <property type="evidence" value="ECO:0007669"/>
    <property type="project" value="UniProtKB-ARBA"/>
</dbReference>
<keyword evidence="1" id="KW-0472">Membrane</keyword>
<dbReference type="AlphaFoldDB" id="A0A948SZM2"/>
<keyword evidence="3" id="KW-0645">Protease</keyword>
<name>A0A948SZM2_9FIRM</name>
<dbReference type="Pfam" id="PF02517">
    <property type="entry name" value="Rce1-like"/>
    <property type="match status" value="1"/>
</dbReference>
<comment type="caution">
    <text evidence="3">The sequence shown here is derived from an EMBL/GenBank/DDBJ whole genome shotgun (WGS) entry which is preliminary data.</text>
</comment>
<evidence type="ECO:0000313" key="3">
    <source>
        <dbReference type="EMBL" id="MBU3805290.1"/>
    </source>
</evidence>
<dbReference type="GO" id="GO:0008237">
    <property type="term" value="F:metallopeptidase activity"/>
    <property type="evidence" value="ECO:0007669"/>
    <property type="project" value="UniProtKB-KW"/>
</dbReference>
<sequence length="296" mass="31841">MTEMHPKKEGVTKKMQQAAAMCGVGAMLYLLVARLMVSALVAMNAIPRNEAQLLVTQGGITLVAIFTAFLIIYVIHPVRGLEPLGIVKPRQGCGLWLFLVFWILMTTGSGMGDLATRISRQVSGAVHLPGSIWELLACGMVLTILPAVAEELLFRGLLQGYLQPYGFWFAVIGQAVVFGLLHGDFASCLVATMGGIALGLCRASTGSLVWGIVFHLYNNTTAFVTLYNEQYGIAGALQLALQYIVPTVVLVGYALNRIVTKKTPQLIRASGAGVDALAHCHVWLACVGILLLRVIF</sequence>
<dbReference type="EMBL" id="JAHLFP010000001">
    <property type="protein sequence ID" value="MBU3805290.1"/>
    <property type="molecule type" value="Genomic_DNA"/>
</dbReference>
<feature type="transmembrane region" description="Helical" evidence="1">
    <location>
        <begin position="128"/>
        <end position="149"/>
    </location>
</feature>